<dbReference type="AlphaFoldDB" id="A0A811UC73"/>
<sequence length="93" mass="10361">MQSQKSSKTSNSAVAVLLTPTILHQGLTVSKAVYYFGRSANNGTLLASTLAGMALGMFAFGALYNLPMMQQKPNIIGFHWRRWRLLWPPHRLV</sequence>
<comment type="caution">
    <text evidence="2">The sequence shown here is derived from an EMBL/GenBank/DDBJ whole genome shotgun (WGS) entry which is preliminary data.</text>
</comment>
<dbReference type="Proteomes" id="UP000606786">
    <property type="component" value="Unassembled WGS sequence"/>
</dbReference>
<evidence type="ECO:0000313" key="3">
    <source>
        <dbReference type="Proteomes" id="UP000606786"/>
    </source>
</evidence>
<protein>
    <submittedName>
        <fullName evidence="2">(Mediterranean fruit fly) hypothetical protein</fullName>
    </submittedName>
</protein>
<dbReference type="EMBL" id="CAJHJT010000001">
    <property type="protein sequence ID" value="CAD6995666.1"/>
    <property type="molecule type" value="Genomic_DNA"/>
</dbReference>
<keyword evidence="1" id="KW-0472">Membrane</keyword>
<gene>
    <name evidence="2" type="ORF">CCAP1982_LOCUS4373</name>
</gene>
<accession>A0A811UC73</accession>
<feature type="transmembrane region" description="Helical" evidence="1">
    <location>
        <begin position="44"/>
        <end position="66"/>
    </location>
</feature>
<keyword evidence="1" id="KW-1133">Transmembrane helix</keyword>
<proteinExistence type="predicted"/>
<reference evidence="2" key="1">
    <citation type="submission" date="2020-11" db="EMBL/GenBank/DDBJ databases">
        <authorList>
            <person name="Whitehead M."/>
        </authorList>
    </citation>
    <scope>NUCLEOTIDE SEQUENCE</scope>
    <source>
        <strain evidence="2">EGII</strain>
    </source>
</reference>
<keyword evidence="1" id="KW-0812">Transmembrane</keyword>
<evidence type="ECO:0000313" key="2">
    <source>
        <dbReference type="EMBL" id="CAD6995666.1"/>
    </source>
</evidence>
<evidence type="ECO:0000256" key="1">
    <source>
        <dbReference type="SAM" id="Phobius"/>
    </source>
</evidence>
<keyword evidence="3" id="KW-1185">Reference proteome</keyword>
<name>A0A811UC73_CERCA</name>
<organism evidence="2 3">
    <name type="scientific">Ceratitis capitata</name>
    <name type="common">Mediterranean fruit fly</name>
    <name type="synonym">Tephritis capitata</name>
    <dbReference type="NCBI Taxonomy" id="7213"/>
    <lineage>
        <taxon>Eukaryota</taxon>
        <taxon>Metazoa</taxon>
        <taxon>Ecdysozoa</taxon>
        <taxon>Arthropoda</taxon>
        <taxon>Hexapoda</taxon>
        <taxon>Insecta</taxon>
        <taxon>Pterygota</taxon>
        <taxon>Neoptera</taxon>
        <taxon>Endopterygota</taxon>
        <taxon>Diptera</taxon>
        <taxon>Brachycera</taxon>
        <taxon>Muscomorpha</taxon>
        <taxon>Tephritoidea</taxon>
        <taxon>Tephritidae</taxon>
        <taxon>Ceratitis</taxon>
        <taxon>Ceratitis</taxon>
    </lineage>
</organism>